<organism evidence="3 4">
    <name type="scientific">Oryza sativa subsp. japonica</name>
    <name type="common">Rice</name>
    <dbReference type="NCBI Taxonomy" id="39947"/>
    <lineage>
        <taxon>Eukaryota</taxon>
        <taxon>Viridiplantae</taxon>
        <taxon>Streptophyta</taxon>
        <taxon>Embryophyta</taxon>
        <taxon>Tracheophyta</taxon>
        <taxon>Spermatophyta</taxon>
        <taxon>Magnoliopsida</taxon>
        <taxon>Liliopsida</taxon>
        <taxon>Poales</taxon>
        <taxon>Poaceae</taxon>
        <taxon>BOP clade</taxon>
        <taxon>Oryzoideae</taxon>
        <taxon>Oryzeae</taxon>
        <taxon>Oryzinae</taxon>
        <taxon>Oryza</taxon>
        <taxon>Oryza sativa</taxon>
    </lineage>
</organism>
<proteinExistence type="predicted"/>
<feature type="compositionally biased region" description="Basic residues" evidence="1">
    <location>
        <begin position="91"/>
        <end position="102"/>
    </location>
</feature>
<gene>
    <name evidence="2" type="ORF">OSJNBa0020P04.1</name>
    <name evidence="3" type="ORF">OSJNBa0085C03.44</name>
</gene>
<evidence type="ECO:0000313" key="3">
    <source>
        <dbReference type="EMBL" id="BAD62148.1"/>
    </source>
</evidence>
<evidence type="ECO:0000313" key="2">
    <source>
        <dbReference type="EMBL" id="BAD61974.1"/>
    </source>
</evidence>
<name>Q5Z546_ORYSJ</name>
<protein>
    <submittedName>
        <fullName evidence="3">Uncharacterized protein</fullName>
    </submittedName>
</protein>
<evidence type="ECO:0000313" key="4">
    <source>
        <dbReference type="Proteomes" id="UP000000763"/>
    </source>
</evidence>
<reference evidence="2" key="1">
    <citation type="submission" date="2002-06" db="EMBL/GenBank/DDBJ databases">
        <title>Oryza sativa nipponbare(GA3) genomic DNA, chromosome 6, BAC clone:OSJNBa0020P04.</title>
        <authorList>
            <person name="Sasaki T."/>
            <person name="Matsumoto T."/>
            <person name="Katayose Y."/>
        </authorList>
    </citation>
    <scope>NUCLEOTIDE SEQUENCE</scope>
</reference>
<reference evidence="4" key="4">
    <citation type="journal article" date="2008" name="Nucleic Acids Res.">
        <title>The rice annotation project database (RAP-DB): 2008 update.</title>
        <authorList>
            <consortium name="The rice annotation project (RAP)"/>
        </authorList>
    </citation>
    <scope>GENOME REANNOTATION</scope>
    <source>
        <strain evidence="4">cv. Nipponbare</strain>
    </source>
</reference>
<feature type="region of interest" description="Disordered" evidence="1">
    <location>
        <begin position="76"/>
        <end position="102"/>
    </location>
</feature>
<dbReference type="EMBL" id="AP005468">
    <property type="protein sequence ID" value="BAD61974.1"/>
    <property type="molecule type" value="Genomic_DNA"/>
</dbReference>
<sequence length="102" mass="11515">MRKCWEWAPLQCGRPGVSDATLRRRFRQRRWAKATAVALPSPDLPAAALPRPDLPAATLPRLDPPAAALPAQIHRRQRRLENDSDSWRMRTGGRRRTGAISD</sequence>
<reference evidence="3" key="2">
    <citation type="submission" date="2002-09" db="EMBL/GenBank/DDBJ databases">
        <title>Oryza sativa nipponbare(GA3) genomic DNA, chromosome 6, BAC clone:OSJNBa0085C03.</title>
        <authorList>
            <person name="Sasaki T."/>
            <person name="Matsumoto T."/>
            <person name="Katayose Y."/>
        </authorList>
    </citation>
    <scope>NUCLEOTIDE SEQUENCE</scope>
</reference>
<dbReference type="Proteomes" id="UP000000763">
    <property type="component" value="Chromosome 6"/>
</dbReference>
<accession>Q5Z546</accession>
<evidence type="ECO:0000256" key="1">
    <source>
        <dbReference type="SAM" id="MobiDB-lite"/>
    </source>
</evidence>
<feature type="region of interest" description="Disordered" evidence="1">
    <location>
        <begin position="42"/>
        <end position="63"/>
    </location>
</feature>
<dbReference type="EMBL" id="AP005773">
    <property type="protein sequence ID" value="BAD62148.1"/>
    <property type="molecule type" value="Genomic_DNA"/>
</dbReference>
<dbReference type="AlphaFoldDB" id="Q5Z546"/>
<reference evidence="4" key="3">
    <citation type="journal article" date="2005" name="Nature">
        <title>The map-based sequence of the rice genome.</title>
        <authorList>
            <consortium name="International rice genome sequencing project (IRGSP)"/>
            <person name="Matsumoto T."/>
            <person name="Wu J."/>
            <person name="Kanamori H."/>
            <person name="Katayose Y."/>
            <person name="Fujisawa M."/>
            <person name="Namiki N."/>
            <person name="Mizuno H."/>
            <person name="Yamamoto K."/>
            <person name="Antonio B.A."/>
            <person name="Baba T."/>
            <person name="Sakata K."/>
            <person name="Nagamura Y."/>
            <person name="Aoki H."/>
            <person name="Arikawa K."/>
            <person name="Arita K."/>
            <person name="Bito T."/>
            <person name="Chiden Y."/>
            <person name="Fujitsuka N."/>
            <person name="Fukunaka R."/>
            <person name="Hamada M."/>
            <person name="Harada C."/>
            <person name="Hayashi A."/>
            <person name="Hijishita S."/>
            <person name="Honda M."/>
            <person name="Hosokawa S."/>
            <person name="Ichikawa Y."/>
            <person name="Idonuma A."/>
            <person name="Iijima M."/>
            <person name="Ikeda M."/>
            <person name="Ikeno M."/>
            <person name="Ito K."/>
            <person name="Ito S."/>
            <person name="Ito T."/>
            <person name="Ito Y."/>
            <person name="Ito Y."/>
            <person name="Iwabuchi A."/>
            <person name="Kamiya K."/>
            <person name="Karasawa W."/>
            <person name="Kurita K."/>
            <person name="Katagiri S."/>
            <person name="Kikuta A."/>
            <person name="Kobayashi H."/>
            <person name="Kobayashi N."/>
            <person name="Machita K."/>
            <person name="Maehara T."/>
            <person name="Masukawa M."/>
            <person name="Mizubayashi T."/>
            <person name="Mukai Y."/>
            <person name="Nagasaki H."/>
            <person name="Nagata Y."/>
            <person name="Naito S."/>
            <person name="Nakashima M."/>
            <person name="Nakama Y."/>
            <person name="Nakamichi Y."/>
            <person name="Nakamura M."/>
            <person name="Meguro A."/>
            <person name="Negishi M."/>
            <person name="Ohta I."/>
            <person name="Ohta T."/>
            <person name="Okamoto M."/>
            <person name="Ono N."/>
            <person name="Saji S."/>
            <person name="Sakaguchi M."/>
            <person name="Sakai K."/>
            <person name="Shibata M."/>
            <person name="Shimokawa T."/>
            <person name="Song J."/>
            <person name="Takazaki Y."/>
            <person name="Terasawa K."/>
            <person name="Tsugane M."/>
            <person name="Tsuji K."/>
            <person name="Ueda S."/>
            <person name="Waki K."/>
            <person name="Yamagata H."/>
            <person name="Yamamoto M."/>
            <person name="Yamamoto S."/>
            <person name="Yamane H."/>
            <person name="Yoshiki S."/>
            <person name="Yoshihara R."/>
            <person name="Yukawa K."/>
            <person name="Zhong H."/>
            <person name="Yano M."/>
            <person name="Yuan Q."/>
            <person name="Ouyang S."/>
            <person name="Liu J."/>
            <person name="Jones K.M."/>
            <person name="Gansberger K."/>
            <person name="Moffat K."/>
            <person name="Hill J."/>
            <person name="Bera J."/>
            <person name="Fadrosh D."/>
            <person name="Jin S."/>
            <person name="Johri S."/>
            <person name="Kim M."/>
            <person name="Overton L."/>
            <person name="Reardon M."/>
            <person name="Tsitrin T."/>
            <person name="Vuong H."/>
            <person name="Weaver B."/>
            <person name="Ciecko A."/>
            <person name="Tallon L."/>
            <person name="Jackson J."/>
            <person name="Pai G."/>
            <person name="Aken S.V."/>
            <person name="Utterback T."/>
            <person name="Reidmuller S."/>
            <person name="Feldblyum T."/>
            <person name="Hsiao J."/>
            <person name="Zismann V."/>
            <person name="Iobst S."/>
            <person name="de Vazeille A.R."/>
            <person name="Buell C.R."/>
            <person name="Ying K."/>
            <person name="Li Y."/>
            <person name="Lu T."/>
            <person name="Huang Y."/>
            <person name="Zhao Q."/>
            <person name="Feng Q."/>
            <person name="Zhang L."/>
            <person name="Zhu J."/>
            <person name="Weng Q."/>
            <person name="Mu J."/>
            <person name="Lu Y."/>
            <person name="Fan D."/>
            <person name="Liu Y."/>
            <person name="Guan J."/>
            <person name="Zhang Y."/>
            <person name="Yu S."/>
            <person name="Liu X."/>
            <person name="Zhang Y."/>
            <person name="Hong G."/>
            <person name="Han B."/>
            <person name="Choisne N."/>
            <person name="Demange N."/>
            <person name="Orjeda G."/>
            <person name="Samain S."/>
            <person name="Cattolico L."/>
            <person name="Pelletier E."/>
            <person name="Couloux A."/>
            <person name="Segurens B."/>
            <person name="Wincker P."/>
            <person name="D'Hont A."/>
            <person name="Scarpelli C."/>
            <person name="Weissenbach J."/>
            <person name="Salanoubat M."/>
            <person name="Quetier F."/>
            <person name="Yu Y."/>
            <person name="Kim H.R."/>
            <person name="Rambo T."/>
            <person name="Currie J."/>
            <person name="Collura K."/>
            <person name="Luo M."/>
            <person name="Yang T."/>
            <person name="Ammiraju J.S.S."/>
            <person name="Engler F."/>
            <person name="Soderlund C."/>
            <person name="Wing R.A."/>
            <person name="Palmer L.E."/>
            <person name="de la Bastide M."/>
            <person name="Spiegel L."/>
            <person name="Nascimento L."/>
            <person name="Zutavern T."/>
            <person name="O'Shaughnessy A."/>
            <person name="Dike S."/>
            <person name="Dedhia N."/>
            <person name="Preston R."/>
            <person name="Balija V."/>
            <person name="McCombie W.R."/>
            <person name="Chow T."/>
            <person name="Chen H."/>
            <person name="Chung M."/>
            <person name="Chen C."/>
            <person name="Shaw J."/>
            <person name="Wu H."/>
            <person name="Hsiao K."/>
            <person name="Chao Y."/>
            <person name="Chu M."/>
            <person name="Cheng C."/>
            <person name="Hour A."/>
            <person name="Lee P."/>
            <person name="Lin S."/>
            <person name="Lin Y."/>
            <person name="Liou J."/>
            <person name="Liu S."/>
            <person name="Hsing Y."/>
            <person name="Raghuvanshi S."/>
            <person name="Mohanty A."/>
            <person name="Bharti A.K."/>
            <person name="Gaur A."/>
            <person name="Gupta V."/>
            <person name="Kumar D."/>
            <person name="Ravi V."/>
            <person name="Vij S."/>
            <person name="Kapur A."/>
            <person name="Khurana P."/>
            <person name="Khurana P."/>
            <person name="Khurana J.P."/>
            <person name="Tyagi A.K."/>
            <person name="Gaikwad K."/>
            <person name="Singh A."/>
            <person name="Dalal V."/>
            <person name="Srivastava S."/>
            <person name="Dixit A."/>
            <person name="Pal A.K."/>
            <person name="Ghazi I.A."/>
            <person name="Yadav M."/>
            <person name="Pandit A."/>
            <person name="Bhargava A."/>
            <person name="Sureshbabu K."/>
            <person name="Batra K."/>
            <person name="Sharma T.R."/>
            <person name="Mohapatra T."/>
            <person name="Singh N.K."/>
            <person name="Messing J."/>
            <person name="Nelson A.B."/>
            <person name="Fuks G."/>
            <person name="Kavchok S."/>
            <person name="Keizer G."/>
            <person name="Linton E."/>
            <person name="Llaca V."/>
            <person name="Song R."/>
            <person name="Tanyolac B."/>
            <person name="Young S."/>
            <person name="Ho-Il K."/>
            <person name="Hahn J.H."/>
            <person name="Sangsakoo G."/>
            <person name="Vanavichit A."/>
            <person name="de Mattos Luiz.A.T."/>
            <person name="Zimmer P.D."/>
            <person name="Malone G."/>
            <person name="Dellagostin O."/>
            <person name="de Oliveira A.C."/>
            <person name="Bevan M."/>
            <person name="Bancroft I."/>
            <person name="Minx P."/>
            <person name="Cordum H."/>
            <person name="Wilson R."/>
            <person name="Cheng Z."/>
            <person name="Jin W."/>
            <person name="Jiang J."/>
            <person name="Leong S.A."/>
            <person name="Iwama H."/>
            <person name="Gojobori T."/>
            <person name="Itoh T."/>
            <person name="Niimura Y."/>
            <person name="Fujii Y."/>
            <person name="Habara T."/>
            <person name="Sakai H."/>
            <person name="Sato Y."/>
            <person name="Wilson G."/>
            <person name="Kumar K."/>
            <person name="McCouch S."/>
            <person name="Juretic N."/>
            <person name="Hoen D."/>
            <person name="Wright S."/>
            <person name="Bruskiewich R."/>
            <person name="Bureau T."/>
            <person name="Miyao A."/>
            <person name="Hirochika H."/>
            <person name="Nishikawa T."/>
            <person name="Kadowaki K."/>
            <person name="Sugiura M."/>
            <person name="Burr B."/>
            <person name="Sasaki T."/>
        </authorList>
    </citation>
    <scope>NUCLEOTIDE SEQUENCE [LARGE SCALE GENOMIC DNA]</scope>
    <source>
        <strain evidence="4">cv. Nipponbare</strain>
    </source>
</reference>
<feature type="compositionally biased region" description="Basic and acidic residues" evidence="1">
    <location>
        <begin position="79"/>
        <end position="88"/>
    </location>
</feature>